<name>A0A5C6U4U2_9BURK</name>
<proteinExistence type="predicted"/>
<gene>
    <name evidence="2" type="ORF">FSC37_19215</name>
</gene>
<reference evidence="2 3" key="1">
    <citation type="submission" date="2019-08" db="EMBL/GenBank/DDBJ databases">
        <authorList>
            <person name="Khan S.A."/>
            <person name="Jeon C.O."/>
            <person name="Jeong S.E."/>
        </authorList>
    </citation>
    <scope>NUCLEOTIDE SEQUENCE [LARGE SCALE GENOMIC DNA]</scope>
    <source>
        <strain evidence="3">IMCC1728</strain>
    </source>
</reference>
<dbReference type="Proteomes" id="UP000321832">
    <property type="component" value="Unassembled WGS sequence"/>
</dbReference>
<keyword evidence="3" id="KW-1185">Reference proteome</keyword>
<organism evidence="2 3">
    <name type="scientific">Piscinibacter aquaticus</name>
    <dbReference type="NCBI Taxonomy" id="392597"/>
    <lineage>
        <taxon>Bacteria</taxon>
        <taxon>Pseudomonadati</taxon>
        <taxon>Pseudomonadota</taxon>
        <taxon>Betaproteobacteria</taxon>
        <taxon>Burkholderiales</taxon>
        <taxon>Sphaerotilaceae</taxon>
        <taxon>Piscinibacter</taxon>
    </lineage>
</organism>
<keyword evidence="1" id="KW-0472">Membrane</keyword>
<evidence type="ECO:0000313" key="2">
    <source>
        <dbReference type="EMBL" id="TXC67091.1"/>
    </source>
</evidence>
<feature type="transmembrane region" description="Helical" evidence="1">
    <location>
        <begin position="21"/>
        <end position="42"/>
    </location>
</feature>
<keyword evidence="1" id="KW-1133">Transmembrane helix</keyword>
<keyword evidence="1" id="KW-0812">Transmembrane</keyword>
<dbReference type="EMBL" id="VOPW01000001">
    <property type="protein sequence ID" value="TXC67091.1"/>
    <property type="molecule type" value="Genomic_DNA"/>
</dbReference>
<dbReference type="AlphaFoldDB" id="A0A5C6U4U2"/>
<comment type="caution">
    <text evidence="2">The sequence shown here is derived from an EMBL/GenBank/DDBJ whole genome shotgun (WGS) entry which is preliminary data.</text>
</comment>
<protein>
    <submittedName>
        <fullName evidence="2">Uncharacterized protein</fullName>
    </submittedName>
</protein>
<accession>A0A5C6U4U2</accession>
<evidence type="ECO:0000256" key="1">
    <source>
        <dbReference type="SAM" id="Phobius"/>
    </source>
</evidence>
<evidence type="ECO:0000313" key="3">
    <source>
        <dbReference type="Proteomes" id="UP000321832"/>
    </source>
</evidence>
<sequence>MNPTVLPDPLLDARELVRRSLFGIFAGVFGINAILLATNPALSTVGKALLSSFSAALFLYSAAAGGCRGCAPNRPWSACAPAAWC</sequence>